<keyword evidence="5 6" id="KW-0464">Manganese</keyword>
<dbReference type="CDD" id="cd07037">
    <property type="entry name" value="TPP_PYR_MenD"/>
    <property type="match status" value="1"/>
</dbReference>
<feature type="region of interest" description="Disordered" evidence="7">
    <location>
        <begin position="223"/>
        <end position="250"/>
    </location>
</feature>
<evidence type="ECO:0000313" key="10">
    <source>
        <dbReference type="Proteomes" id="UP001500755"/>
    </source>
</evidence>
<dbReference type="HAMAP" id="MF_01659">
    <property type="entry name" value="MenD"/>
    <property type="match status" value="1"/>
</dbReference>
<dbReference type="InterPro" id="IPR012001">
    <property type="entry name" value="Thiamin_PyroP_enz_TPP-bd_dom"/>
</dbReference>
<keyword evidence="1 6" id="KW-0808">Transferase</keyword>
<dbReference type="Gene3D" id="3.40.50.970">
    <property type="match status" value="2"/>
</dbReference>
<keyword evidence="6" id="KW-0474">Menaquinone biosynthesis</keyword>
<dbReference type="Gene3D" id="3.40.50.1220">
    <property type="entry name" value="TPP-binding domain"/>
    <property type="match status" value="1"/>
</dbReference>
<evidence type="ECO:0000256" key="1">
    <source>
        <dbReference type="ARBA" id="ARBA00022679"/>
    </source>
</evidence>
<dbReference type="SUPFAM" id="SSF52518">
    <property type="entry name" value="Thiamin diphosphate-binding fold (THDP-binding)"/>
    <property type="match status" value="2"/>
</dbReference>
<keyword evidence="2 6" id="KW-0479">Metal-binding</keyword>
<comment type="catalytic activity">
    <reaction evidence="6">
        <text>isochorismate + 2-oxoglutarate + H(+) = 5-enolpyruvoyl-6-hydroxy-2-succinyl-cyclohex-3-ene-1-carboxylate + CO2</text>
        <dbReference type="Rhea" id="RHEA:25593"/>
        <dbReference type="ChEBI" id="CHEBI:15378"/>
        <dbReference type="ChEBI" id="CHEBI:16526"/>
        <dbReference type="ChEBI" id="CHEBI:16810"/>
        <dbReference type="ChEBI" id="CHEBI:29780"/>
        <dbReference type="ChEBI" id="CHEBI:58818"/>
        <dbReference type="EC" id="2.2.1.9"/>
    </reaction>
</comment>
<dbReference type="Pfam" id="PF02776">
    <property type="entry name" value="TPP_enzyme_N"/>
    <property type="match status" value="1"/>
</dbReference>
<dbReference type="InterPro" id="IPR029061">
    <property type="entry name" value="THDP-binding"/>
</dbReference>
<sequence length="686" mass="68402">MNASTATARTLLTALLQHGVRDFVVAPGSRSAPLTYAIAELAEAGVVRAYVRIDERDAAFLALGIAKAARVTGTDRPVAVVTTSGTAVANLHPAILEASYAHLPLLALTADRPARLRATGANQTLDDQSVVLSDVRARIDVPAAGAGAGGAASGGDGVATGGDGAGASGSDAPQGSTAEAVAAAVDRAVSALIGSGRITAVSDGTTAGPVQLNVQFDAPLVPEPEDLGRGGAGNADLGNAGASGAGDGSRGPWWAGAAEVDPLLAGAGARNAPLDPTFVTEVLPALTRNTVILAGDSFGFLAGALTGISLRFGIPVLAEATSPLSLAANALPRHADVLAAHPELVARITDVIVLGKPTLYRPDAALLARADVRVHHVQADLDLVAPQQLALAAAHLPPVPEDSTWLQEWKDAAEAGAGGVAADGASGSEGAGASGSARDLPLHLAVARELLLAGGHLYVASSNAVRYLDRVMPEAFATAVAEERTFASVHASRGLAGIDGLVSTAIGFRTGIDAFSEHLVDENGLPVGQSVSGVGGNAHGGGNTAPAGGGTDAAGGASASVGGDPDAGTGGAAPLRLLIGDVAMLHDVGGLLREAGEDLPNVQIVVLNDNGGSIFAGLEHGGAHVAPYFQRFFATPHGRSFGELARAYDWPYTVCSTAEAVHDAIALGTPGIIEVTLPPVSSPARF</sequence>
<evidence type="ECO:0000256" key="7">
    <source>
        <dbReference type="SAM" id="MobiDB-lite"/>
    </source>
</evidence>
<organism evidence="9 10">
    <name type="scientific">Brevibacterium samyangense</name>
    <dbReference type="NCBI Taxonomy" id="366888"/>
    <lineage>
        <taxon>Bacteria</taxon>
        <taxon>Bacillati</taxon>
        <taxon>Actinomycetota</taxon>
        <taxon>Actinomycetes</taxon>
        <taxon>Micrococcales</taxon>
        <taxon>Brevibacteriaceae</taxon>
        <taxon>Brevibacterium</taxon>
    </lineage>
</organism>
<evidence type="ECO:0000256" key="4">
    <source>
        <dbReference type="ARBA" id="ARBA00023052"/>
    </source>
</evidence>
<dbReference type="PANTHER" id="PTHR42916:SF1">
    <property type="entry name" value="PROTEIN PHYLLO, CHLOROPLASTIC"/>
    <property type="match status" value="1"/>
</dbReference>
<evidence type="ECO:0000256" key="2">
    <source>
        <dbReference type="ARBA" id="ARBA00022723"/>
    </source>
</evidence>
<dbReference type="Proteomes" id="UP001500755">
    <property type="component" value="Unassembled WGS sequence"/>
</dbReference>
<comment type="subunit">
    <text evidence="6">Homodimer.</text>
</comment>
<comment type="cofactor">
    <cofactor evidence="6">
        <name>thiamine diphosphate</name>
        <dbReference type="ChEBI" id="CHEBI:58937"/>
    </cofactor>
    <text evidence="6">Binds 1 thiamine pyrophosphate per subunit.</text>
</comment>
<feature type="region of interest" description="Disordered" evidence="7">
    <location>
        <begin position="530"/>
        <end position="563"/>
    </location>
</feature>
<feature type="compositionally biased region" description="Low complexity" evidence="7">
    <location>
        <begin position="554"/>
        <end position="563"/>
    </location>
</feature>
<feature type="domain" description="Thiamine pyrophosphate enzyme N-terminal TPP-binding" evidence="8">
    <location>
        <begin position="8"/>
        <end position="128"/>
    </location>
</feature>
<proteinExistence type="inferred from homology"/>
<gene>
    <name evidence="6" type="primary">menD</name>
    <name evidence="9" type="ORF">GCM10009755_21660</name>
</gene>
<keyword evidence="10" id="KW-1185">Reference proteome</keyword>
<evidence type="ECO:0000256" key="6">
    <source>
        <dbReference type="HAMAP-Rule" id="MF_01659"/>
    </source>
</evidence>
<dbReference type="PANTHER" id="PTHR42916">
    <property type="entry name" value="2-SUCCINYL-5-ENOLPYRUVYL-6-HYDROXY-3-CYCLOHEXENE-1-CARBOXYLATE SYNTHASE"/>
    <property type="match status" value="1"/>
</dbReference>
<comment type="pathway">
    <text evidence="6">Quinol/quinone metabolism; 1,4-dihydroxy-2-naphthoate biosynthesis; 1,4-dihydroxy-2-naphthoate from chorismate: step 2/7.</text>
</comment>
<comment type="function">
    <text evidence="6">Catalyzes the thiamine diphosphate-dependent decarboxylation of 2-oxoglutarate and the subsequent addition of the resulting succinic semialdehyde-thiamine pyrophosphate anion to isochorismate to yield 2-succinyl-5-enolpyruvyl-6-hydroxy-3-cyclohexene-1-carboxylate (SEPHCHC).</text>
</comment>
<comment type="caution">
    <text evidence="9">The sequence shown here is derived from an EMBL/GenBank/DDBJ whole genome shotgun (WGS) entry which is preliminary data.</text>
</comment>
<evidence type="ECO:0000256" key="5">
    <source>
        <dbReference type="ARBA" id="ARBA00023211"/>
    </source>
</evidence>
<keyword evidence="3 6" id="KW-0460">Magnesium</keyword>
<comment type="pathway">
    <text evidence="6">Quinol/quinone metabolism; menaquinone biosynthesis.</text>
</comment>
<evidence type="ECO:0000259" key="8">
    <source>
        <dbReference type="Pfam" id="PF02776"/>
    </source>
</evidence>
<comment type="cofactor">
    <cofactor evidence="6">
        <name>Mg(2+)</name>
        <dbReference type="ChEBI" id="CHEBI:18420"/>
    </cofactor>
    <cofactor evidence="6">
        <name>Mn(2+)</name>
        <dbReference type="ChEBI" id="CHEBI:29035"/>
    </cofactor>
</comment>
<dbReference type="EMBL" id="BAAANO010000020">
    <property type="protein sequence ID" value="GAA2010262.1"/>
    <property type="molecule type" value="Genomic_DNA"/>
</dbReference>
<dbReference type="EC" id="2.2.1.9" evidence="6"/>
<accession>A0ABN2THZ6</accession>
<protein>
    <recommendedName>
        <fullName evidence="6">2-succinyl-5-enolpyruvyl-6-hydroxy-3-cyclohexene-1-carboxylate synthase</fullName>
        <shortName evidence="6">SEPHCHC synthase</shortName>
        <ecNumber evidence="6">2.2.1.9</ecNumber>
    </recommendedName>
    <alternativeName>
        <fullName evidence="6">Menaquinone biosynthesis protein MenD</fullName>
    </alternativeName>
</protein>
<comment type="similarity">
    <text evidence="6">Belongs to the TPP enzyme family. MenD subfamily.</text>
</comment>
<evidence type="ECO:0000256" key="3">
    <source>
        <dbReference type="ARBA" id="ARBA00022842"/>
    </source>
</evidence>
<keyword evidence="4 6" id="KW-0786">Thiamine pyrophosphate</keyword>
<name>A0ABN2THZ6_9MICO</name>
<dbReference type="InterPro" id="IPR004433">
    <property type="entry name" value="MenaQ_synth_MenD"/>
</dbReference>
<feature type="compositionally biased region" description="Gly residues" evidence="7">
    <location>
        <begin position="533"/>
        <end position="553"/>
    </location>
</feature>
<evidence type="ECO:0000313" key="9">
    <source>
        <dbReference type="EMBL" id="GAA2010262.1"/>
    </source>
</evidence>
<reference evidence="9 10" key="1">
    <citation type="journal article" date="2019" name="Int. J. Syst. Evol. Microbiol.">
        <title>The Global Catalogue of Microorganisms (GCM) 10K type strain sequencing project: providing services to taxonomists for standard genome sequencing and annotation.</title>
        <authorList>
            <consortium name="The Broad Institute Genomics Platform"/>
            <consortium name="The Broad Institute Genome Sequencing Center for Infectious Disease"/>
            <person name="Wu L."/>
            <person name="Ma J."/>
        </authorList>
    </citation>
    <scope>NUCLEOTIDE SEQUENCE [LARGE SCALE GENOMIC DNA]</scope>
    <source>
        <strain evidence="9 10">JCM 14546</strain>
    </source>
</reference>
<dbReference type="RefSeq" id="WP_344309605.1">
    <property type="nucleotide sequence ID" value="NZ_BAAANO010000020.1"/>
</dbReference>